<dbReference type="RefSeq" id="WP_246438185.1">
    <property type="nucleotide sequence ID" value="NZ_JACHJT010000002.1"/>
</dbReference>
<dbReference type="Proteomes" id="UP000523007">
    <property type="component" value="Unassembled WGS sequence"/>
</dbReference>
<name>A0A7W7W6Q0_9ACTN</name>
<organism evidence="2 3">
    <name type="scientific">Lipingzhangella halophila</name>
    <dbReference type="NCBI Taxonomy" id="1783352"/>
    <lineage>
        <taxon>Bacteria</taxon>
        <taxon>Bacillati</taxon>
        <taxon>Actinomycetota</taxon>
        <taxon>Actinomycetes</taxon>
        <taxon>Streptosporangiales</taxon>
        <taxon>Nocardiopsidaceae</taxon>
        <taxon>Lipingzhangella</taxon>
    </lineage>
</organism>
<comment type="caution">
    <text evidence="2">The sequence shown here is derived from an EMBL/GenBank/DDBJ whole genome shotgun (WGS) entry which is preliminary data.</text>
</comment>
<evidence type="ECO:0000313" key="2">
    <source>
        <dbReference type="EMBL" id="MBB4935159.1"/>
    </source>
</evidence>
<feature type="compositionally biased region" description="Polar residues" evidence="1">
    <location>
        <begin position="23"/>
        <end position="33"/>
    </location>
</feature>
<gene>
    <name evidence="2" type="ORF">F4561_006053</name>
</gene>
<dbReference type="EMBL" id="JACHJT010000002">
    <property type="protein sequence ID" value="MBB4935159.1"/>
    <property type="molecule type" value="Genomic_DNA"/>
</dbReference>
<feature type="region of interest" description="Disordered" evidence="1">
    <location>
        <begin position="1"/>
        <end position="61"/>
    </location>
</feature>
<reference evidence="2 3" key="1">
    <citation type="submission" date="2020-08" db="EMBL/GenBank/DDBJ databases">
        <title>Sequencing the genomes of 1000 actinobacteria strains.</title>
        <authorList>
            <person name="Klenk H.-P."/>
        </authorList>
    </citation>
    <scope>NUCLEOTIDE SEQUENCE [LARGE SCALE GENOMIC DNA]</scope>
    <source>
        <strain evidence="2 3">DSM 102030</strain>
    </source>
</reference>
<accession>A0A7W7W6Q0</accession>
<protein>
    <submittedName>
        <fullName evidence="2">Uncharacterized protein</fullName>
    </submittedName>
</protein>
<feature type="compositionally biased region" description="Basic and acidic residues" evidence="1">
    <location>
        <begin position="7"/>
        <end position="19"/>
    </location>
</feature>
<dbReference type="AlphaFoldDB" id="A0A7W7W6Q0"/>
<keyword evidence="3" id="KW-1185">Reference proteome</keyword>
<sequence length="61" mass="6623">MTTAFDQSHKSAHEPEVVERGNSGAQQGEQRPTVSPKLKELVGEKAWTSAREARHPAAPSN</sequence>
<proteinExistence type="predicted"/>
<evidence type="ECO:0000313" key="3">
    <source>
        <dbReference type="Proteomes" id="UP000523007"/>
    </source>
</evidence>
<evidence type="ECO:0000256" key="1">
    <source>
        <dbReference type="SAM" id="MobiDB-lite"/>
    </source>
</evidence>